<feature type="transmembrane region" description="Helical" evidence="3">
    <location>
        <begin position="6"/>
        <end position="26"/>
    </location>
</feature>
<keyword evidence="2" id="KW-0406">Ion transport</keyword>
<feature type="transmembrane region" description="Helical" evidence="3">
    <location>
        <begin position="80"/>
        <end position="101"/>
    </location>
</feature>
<dbReference type="InterPro" id="IPR038662">
    <property type="entry name" value="ATP_synth_F0_csu_sf"/>
</dbReference>
<keyword evidence="5" id="KW-1185">Reference proteome</keyword>
<dbReference type="Gene3D" id="1.20.20.10">
    <property type="entry name" value="F1F0 ATP synthase subunit C"/>
    <property type="match status" value="1"/>
</dbReference>
<dbReference type="AlphaFoldDB" id="A0A6G1XA04"/>
<dbReference type="RefSeq" id="WP_153729729.1">
    <property type="nucleotide sequence ID" value="NZ_WJNH01000012.1"/>
</dbReference>
<protein>
    <submittedName>
        <fullName evidence="4">Uncharacterized protein</fullName>
    </submittedName>
</protein>
<keyword evidence="3" id="KW-0812">Transmembrane</keyword>
<reference evidence="4 5" key="1">
    <citation type="submission" date="2019-11" db="EMBL/GenBank/DDBJ databases">
        <authorList>
            <person name="Li J."/>
        </authorList>
    </citation>
    <scope>NUCLEOTIDE SEQUENCE [LARGE SCALE GENOMIC DNA]</scope>
    <source>
        <strain evidence="4 5">J4</strain>
    </source>
</reference>
<keyword evidence="3" id="KW-1133">Transmembrane helix</keyword>
<comment type="caution">
    <text evidence="4">The sequence shown here is derived from an EMBL/GenBank/DDBJ whole genome shotgun (WGS) entry which is preliminary data.</text>
</comment>
<keyword evidence="2" id="KW-0813">Transport</keyword>
<dbReference type="OrthoDB" id="2968238at2"/>
<evidence type="ECO:0000256" key="1">
    <source>
        <dbReference type="ARBA" id="ARBA00022781"/>
    </source>
</evidence>
<sequence length="146" mass="15972">MSPATYFVAASIIAAIGITFAFKQLARELEGKIEREETISQGSFQQYLSRFFVKVGLIEAVPIVLVVLGYTQAEETSFDILLPMVAVLLVLFFGLSNVFMIRRSMLSIPSLPNQTKNFIHTLSFIGMSLIGAIPIVSVVAILTLNG</sequence>
<keyword evidence="1" id="KW-0375">Hydrogen ion transport</keyword>
<accession>A0A6G1XA04</accession>
<evidence type="ECO:0000313" key="5">
    <source>
        <dbReference type="Proteomes" id="UP000480185"/>
    </source>
</evidence>
<proteinExistence type="predicted"/>
<evidence type="ECO:0000313" key="4">
    <source>
        <dbReference type="EMBL" id="MRG87843.1"/>
    </source>
</evidence>
<feature type="transmembrane region" description="Helical" evidence="3">
    <location>
        <begin position="47"/>
        <end position="68"/>
    </location>
</feature>
<name>A0A6G1XA04_9BACI</name>
<gene>
    <name evidence="4" type="ORF">GH754_16385</name>
</gene>
<evidence type="ECO:0000256" key="3">
    <source>
        <dbReference type="SAM" id="Phobius"/>
    </source>
</evidence>
<dbReference type="Proteomes" id="UP000480185">
    <property type="component" value="Unassembled WGS sequence"/>
</dbReference>
<feature type="transmembrane region" description="Helical" evidence="3">
    <location>
        <begin position="122"/>
        <end position="144"/>
    </location>
</feature>
<evidence type="ECO:0000256" key="2">
    <source>
        <dbReference type="ARBA" id="ARBA00023065"/>
    </source>
</evidence>
<keyword evidence="3" id="KW-0472">Membrane</keyword>
<dbReference type="EMBL" id="WJNH01000012">
    <property type="protein sequence ID" value="MRG87843.1"/>
    <property type="molecule type" value="Genomic_DNA"/>
</dbReference>
<organism evidence="4 5">
    <name type="scientific">Salinibacillus xinjiangensis</name>
    <dbReference type="NCBI Taxonomy" id="1229268"/>
    <lineage>
        <taxon>Bacteria</taxon>
        <taxon>Bacillati</taxon>
        <taxon>Bacillota</taxon>
        <taxon>Bacilli</taxon>
        <taxon>Bacillales</taxon>
        <taxon>Bacillaceae</taxon>
        <taxon>Salinibacillus</taxon>
    </lineage>
</organism>
<dbReference type="GO" id="GO:1902600">
    <property type="term" value="P:proton transmembrane transport"/>
    <property type="evidence" value="ECO:0007669"/>
    <property type="project" value="UniProtKB-KW"/>
</dbReference>